<reference evidence="8 9" key="1">
    <citation type="journal article" date="2015" name="Genome Biol. Evol.">
        <title>Phylogenomic analyses indicate that early fungi evolved digesting cell walls of algal ancestors of land plants.</title>
        <authorList>
            <person name="Chang Y."/>
            <person name="Wang S."/>
            <person name="Sekimoto S."/>
            <person name="Aerts A.L."/>
            <person name="Choi C."/>
            <person name="Clum A."/>
            <person name="LaButti K.M."/>
            <person name="Lindquist E.A."/>
            <person name="Yee Ngan C."/>
            <person name="Ohm R.A."/>
            <person name="Salamov A.A."/>
            <person name="Grigoriev I.V."/>
            <person name="Spatafora J.W."/>
            <person name="Berbee M.L."/>
        </authorList>
    </citation>
    <scope>NUCLEOTIDE SEQUENCE [LARGE SCALE GENOMIC DNA]</scope>
    <source>
        <strain evidence="8 9">NRRL 28638</strain>
    </source>
</reference>
<evidence type="ECO:0000313" key="8">
    <source>
        <dbReference type="EMBL" id="KXN74548.1"/>
    </source>
</evidence>
<evidence type="ECO:0000256" key="3">
    <source>
        <dbReference type="ARBA" id="ARBA00023242"/>
    </source>
</evidence>
<evidence type="ECO:0000256" key="4">
    <source>
        <dbReference type="PROSITE-ProRule" id="PRU00176"/>
    </source>
</evidence>
<dbReference type="OrthoDB" id="21467at2759"/>
<feature type="domain" description="RRM" evidence="7">
    <location>
        <begin position="49"/>
        <end position="127"/>
    </location>
</feature>
<proteinExistence type="predicted"/>
<dbReference type="PANTHER" id="PTHR46754">
    <property type="entry name" value="MKI67 FHA DOMAIN-INTERACTING NUCLEOLAR PHOSPHOPROTEIN"/>
    <property type="match status" value="1"/>
</dbReference>
<dbReference type="GO" id="GO:0005730">
    <property type="term" value="C:nucleolus"/>
    <property type="evidence" value="ECO:0007669"/>
    <property type="project" value="UniProtKB-SubCell"/>
</dbReference>
<evidence type="ECO:0000256" key="5">
    <source>
        <dbReference type="SAM" id="Coils"/>
    </source>
</evidence>
<comment type="subcellular location">
    <subcellularLocation>
        <location evidence="1">Nucleus</location>
        <location evidence="1">Nucleolus</location>
    </subcellularLocation>
</comment>
<dbReference type="SMART" id="SM00360">
    <property type="entry name" value="RRM"/>
    <property type="match status" value="1"/>
</dbReference>
<evidence type="ECO:0000256" key="6">
    <source>
        <dbReference type="SAM" id="MobiDB-lite"/>
    </source>
</evidence>
<dbReference type="InterPro" id="IPR000504">
    <property type="entry name" value="RRM_dom"/>
</dbReference>
<feature type="coiled-coil region" evidence="5">
    <location>
        <begin position="170"/>
        <end position="197"/>
    </location>
</feature>
<dbReference type="InterPro" id="IPR012677">
    <property type="entry name" value="Nucleotide-bd_a/b_plait_sf"/>
</dbReference>
<dbReference type="Proteomes" id="UP000070444">
    <property type="component" value="Unassembled WGS sequence"/>
</dbReference>
<dbReference type="Pfam" id="PF00076">
    <property type="entry name" value="RRM_1"/>
    <property type="match status" value="1"/>
</dbReference>
<evidence type="ECO:0000256" key="1">
    <source>
        <dbReference type="ARBA" id="ARBA00004604"/>
    </source>
</evidence>
<keyword evidence="9" id="KW-1185">Reference proteome</keyword>
<accession>A0A137PHS9</accession>
<organism evidence="8 9">
    <name type="scientific">Conidiobolus coronatus (strain ATCC 28846 / CBS 209.66 / NRRL 28638)</name>
    <name type="common">Delacroixia coronata</name>
    <dbReference type="NCBI Taxonomy" id="796925"/>
    <lineage>
        <taxon>Eukaryota</taxon>
        <taxon>Fungi</taxon>
        <taxon>Fungi incertae sedis</taxon>
        <taxon>Zoopagomycota</taxon>
        <taxon>Entomophthoromycotina</taxon>
        <taxon>Entomophthoromycetes</taxon>
        <taxon>Entomophthorales</taxon>
        <taxon>Ancylistaceae</taxon>
        <taxon>Conidiobolus</taxon>
    </lineage>
</organism>
<dbReference type="PROSITE" id="PS50102">
    <property type="entry name" value="RRM"/>
    <property type="match status" value="1"/>
</dbReference>
<keyword evidence="2 4" id="KW-0694">RNA-binding</keyword>
<dbReference type="AlphaFoldDB" id="A0A137PHS9"/>
<keyword evidence="5" id="KW-0175">Coiled coil</keyword>
<evidence type="ECO:0000259" key="7">
    <source>
        <dbReference type="PROSITE" id="PS50102"/>
    </source>
</evidence>
<dbReference type="SUPFAM" id="SSF54928">
    <property type="entry name" value="RNA-binding domain, RBD"/>
    <property type="match status" value="1"/>
</dbReference>
<dbReference type="Gene3D" id="3.30.70.330">
    <property type="match status" value="1"/>
</dbReference>
<evidence type="ECO:0000256" key="2">
    <source>
        <dbReference type="ARBA" id="ARBA00022884"/>
    </source>
</evidence>
<name>A0A137PHS9_CONC2</name>
<sequence>MDLNLNESEGEVTNSIPQIPSTKGKLTTSTQIKNAKKQHTGLNSKLSSNVVYIGHLPNSLTQTQFQNFFQNFGLITRLKLAKNLKTGKSKHYGFIEFKYSFSILILKKFLKNFKLLGKKLIIRVYSKAEVHNKMFWGSKRVIESGRGLSNYCRRFCKTKLMEGLINSGKLIEDETIRKRLERRNRRIERKEVKSQQKLTNAGIDYVIPVKKIKPKKI</sequence>
<dbReference type="GO" id="GO:0003723">
    <property type="term" value="F:RNA binding"/>
    <property type="evidence" value="ECO:0007669"/>
    <property type="project" value="UniProtKB-UniRule"/>
</dbReference>
<keyword evidence="3" id="KW-0539">Nucleus</keyword>
<gene>
    <name evidence="8" type="ORF">CONCODRAFT_76792</name>
</gene>
<dbReference type="InterPro" id="IPR035979">
    <property type="entry name" value="RBD_domain_sf"/>
</dbReference>
<dbReference type="STRING" id="796925.A0A137PHS9"/>
<feature type="region of interest" description="Disordered" evidence="6">
    <location>
        <begin position="1"/>
        <end position="24"/>
    </location>
</feature>
<feature type="non-terminal residue" evidence="8">
    <location>
        <position position="217"/>
    </location>
</feature>
<dbReference type="EMBL" id="KQ964422">
    <property type="protein sequence ID" value="KXN74548.1"/>
    <property type="molecule type" value="Genomic_DNA"/>
</dbReference>
<evidence type="ECO:0000313" key="9">
    <source>
        <dbReference type="Proteomes" id="UP000070444"/>
    </source>
</evidence>
<protein>
    <recommendedName>
        <fullName evidence="7">RRM domain-containing protein</fullName>
    </recommendedName>
</protein>
<dbReference type="OMA" id="HAARMQK"/>